<dbReference type="EMBL" id="JASWJB010000254">
    <property type="protein sequence ID" value="KAK2592652.1"/>
    <property type="molecule type" value="Genomic_DNA"/>
</dbReference>
<dbReference type="GO" id="GO:0044550">
    <property type="term" value="P:secondary metabolite biosynthetic process"/>
    <property type="evidence" value="ECO:0007669"/>
    <property type="project" value="TreeGrafter"/>
</dbReference>
<evidence type="ECO:0000313" key="5">
    <source>
        <dbReference type="EMBL" id="KAK2592652.1"/>
    </source>
</evidence>
<feature type="compositionally biased region" description="Low complexity" evidence="3">
    <location>
        <begin position="1"/>
        <end position="18"/>
    </location>
</feature>
<dbReference type="InterPro" id="IPR000873">
    <property type="entry name" value="AMP-dep_synth/lig_dom"/>
</dbReference>
<sequence length="685" mass="75107">MIFGSDASGSLSCSSPPSRGCNTPDSDVSDRFEDSLSNTQHFLMCHIPITGKKLPTTAKDNFVEVDLEDLSEVNDSFLQECGISPPTLLQVAWLLLLQSYTGKQFVACDILGPDYSNGLLCLQYKLRPDEKIIDLLHNIQLYKDASAKPNLSIESICNTAIVSREINSHIQYTSLSAYEILLELRPFPNSPSAALRYRRSTISAVQAYRIGETYRTILKSILDLPAQNVSSIERLSSTDRKQIAEWNQRTFPVLKQKLHEAFSEKALDNPEAPAVTAWDGDLTYEELDAASSVLAQHIKTLAKQHQNKTSLVPFCFDKSKFAIITMLAILKSGSVCLPLSSVEQYRDALDLLPSIEGEVICVSESYANTFAGVSRQLLIVNSPLLYQLQRDGDYGKISDVGSDNAFIQIVSSGPGQRKAVMQSHSALYTGTLAQGLALQYYEHSRVLQNALYTDFVSTGEIFSSLLFNACLVIVPGQEYDDGLAAMINEKQVTHAFLPASVADCLRSKELTSLKSLILMQDPMSLCEIDDGGFNCEVLKAYGNPETSVLCTMSRDATTQNSVFRASIGASFAASVWVVNPTDGDELLPVGAVGELVIGGPTIADGYVKDDVEVTRFVVNPAWASDQMKAKCEKLFCTGMLVKYLDNGDGELAFCREMDSIGVITGRERFHRGREARGKPAFGGHF</sequence>
<gene>
    <name evidence="5" type="ORF">QQS21_009651</name>
</gene>
<dbReference type="InterPro" id="IPR042099">
    <property type="entry name" value="ANL_N_sf"/>
</dbReference>
<protein>
    <recommendedName>
        <fullName evidence="4">AMP-dependent synthetase/ligase domain-containing protein</fullName>
    </recommendedName>
</protein>
<dbReference type="Proteomes" id="UP001251528">
    <property type="component" value="Unassembled WGS sequence"/>
</dbReference>
<reference evidence="5" key="1">
    <citation type="submission" date="2023-06" db="EMBL/GenBank/DDBJ databases">
        <title>Conoideocrella luteorostrata (Hypocreales: Clavicipitaceae), a potential biocontrol fungus for elongate hemlock scale in United States Christmas tree production areas.</title>
        <authorList>
            <person name="Barrett H."/>
            <person name="Lovett B."/>
            <person name="Macias A.M."/>
            <person name="Stajich J.E."/>
            <person name="Kasson M.T."/>
        </authorList>
    </citation>
    <scope>NUCLEOTIDE SEQUENCE</scope>
    <source>
        <strain evidence="5">ARSEF 14590</strain>
    </source>
</reference>
<dbReference type="GO" id="GO:0043041">
    <property type="term" value="P:amino acid activation for nonribosomal peptide biosynthetic process"/>
    <property type="evidence" value="ECO:0007669"/>
    <property type="project" value="TreeGrafter"/>
</dbReference>
<keyword evidence="6" id="KW-1185">Reference proteome</keyword>
<dbReference type="GO" id="GO:0005737">
    <property type="term" value="C:cytoplasm"/>
    <property type="evidence" value="ECO:0007669"/>
    <property type="project" value="TreeGrafter"/>
</dbReference>
<dbReference type="AlphaFoldDB" id="A0AAJ0CHG8"/>
<organism evidence="5 6">
    <name type="scientific">Conoideocrella luteorostrata</name>
    <dbReference type="NCBI Taxonomy" id="1105319"/>
    <lineage>
        <taxon>Eukaryota</taxon>
        <taxon>Fungi</taxon>
        <taxon>Dikarya</taxon>
        <taxon>Ascomycota</taxon>
        <taxon>Pezizomycotina</taxon>
        <taxon>Sordariomycetes</taxon>
        <taxon>Hypocreomycetidae</taxon>
        <taxon>Hypocreales</taxon>
        <taxon>Clavicipitaceae</taxon>
        <taxon>Conoideocrella</taxon>
    </lineage>
</organism>
<proteinExistence type="predicted"/>
<dbReference type="Gene3D" id="3.40.50.12780">
    <property type="entry name" value="N-terminal domain of ligase-like"/>
    <property type="match status" value="1"/>
</dbReference>
<evidence type="ECO:0000256" key="2">
    <source>
        <dbReference type="ARBA" id="ARBA00022553"/>
    </source>
</evidence>
<evidence type="ECO:0000313" key="6">
    <source>
        <dbReference type="Proteomes" id="UP001251528"/>
    </source>
</evidence>
<dbReference type="SUPFAM" id="SSF52777">
    <property type="entry name" value="CoA-dependent acyltransferases"/>
    <property type="match status" value="1"/>
</dbReference>
<name>A0AAJ0CHG8_9HYPO</name>
<accession>A0AAJ0CHG8</accession>
<feature type="domain" description="AMP-dependent synthetase/ligase" evidence="4">
    <location>
        <begin position="263"/>
        <end position="606"/>
    </location>
</feature>
<dbReference type="PANTHER" id="PTHR45527">
    <property type="entry name" value="NONRIBOSOMAL PEPTIDE SYNTHETASE"/>
    <property type="match status" value="1"/>
</dbReference>
<dbReference type="PANTHER" id="PTHR45527:SF12">
    <property type="entry name" value="NONRIBOSOMAL PEPTIDE SYNTHETASE IVOA"/>
    <property type="match status" value="1"/>
</dbReference>
<evidence type="ECO:0000259" key="4">
    <source>
        <dbReference type="Pfam" id="PF00501"/>
    </source>
</evidence>
<dbReference type="SUPFAM" id="SSF56801">
    <property type="entry name" value="Acetyl-CoA synthetase-like"/>
    <property type="match status" value="1"/>
</dbReference>
<evidence type="ECO:0000256" key="3">
    <source>
        <dbReference type="SAM" id="MobiDB-lite"/>
    </source>
</evidence>
<dbReference type="Pfam" id="PF00501">
    <property type="entry name" value="AMP-binding"/>
    <property type="match status" value="1"/>
</dbReference>
<dbReference type="Gene3D" id="3.30.559.30">
    <property type="entry name" value="Nonribosomal peptide synthetase, condensation domain"/>
    <property type="match status" value="1"/>
</dbReference>
<feature type="region of interest" description="Disordered" evidence="3">
    <location>
        <begin position="1"/>
        <end position="29"/>
    </location>
</feature>
<keyword evidence="2" id="KW-0597">Phosphoprotein</keyword>
<keyword evidence="1" id="KW-0596">Phosphopantetheine</keyword>
<dbReference type="GO" id="GO:0031177">
    <property type="term" value="F:phosphopantetheine binding"/>
    <property type="evidence" value="ECO:0007669"/>
    <property type="project" value="TreeGrafter"/>
</dbReference>
<comment type="caution">
    <text evidence="5">The sequence shown here is derived from an EMBL/GenBank/DDBJ whole genome shotgun (WGS) entry which is preliminary data.</text>
</comment>
<evidence type="ECO:0000256" key="1">
    <source>
        <dbReference type="ARBA" id="ARBA00022450"/>
    </source>
</evidence>